<dbReference type="PANTHER" id="PTHR47723:SF19">
    <property type="entry name" value="POLYNUCLEOTIDYL TRANSFERASE, RIBONUCLEASE H-LIKE SUPERFAMILY PROTEIN"/>
    <property type="match status" value="1"/>
</dbReference>
<dbReference type="Pfam" id="PF13456">
    <property type="entry name" value="RVT_3"/>
    <property type="match status" value="1"/>
</dbReference>
<gene>
    <name evidence="2" type="ORF">KFK09_017716</name>
</gene>
<comment type="caution">
    <text evidence="2">The sequence shown here is derived from an EMBL/GenBank/DDBJ whole genome shotgun (WGS) entry which is preliminary data.</text>
</comment>
<dbReference type="OrthoDB" id="1002691at2759"/>
<dbReference type="EMBL" id="JAGYWB010000013">
    <property type="protein sequence ID" value="KAI0499512.1"/>
    <property type="molecule type" value="Genomic_DNA"/>
</dbReference>
<organism evidence="2 3">
    <name type="scientific">Dendrobium nobile</name>
    <name type="common">Orchid</name>
    <dbReference type="NCBI Taxonomy" id="94219"/>
    <lineage>
        <taxon>Eukaryota</taxon>
        <taxon>Viridiplantae</taxon>
        <taxon>Streptophyta</taxon>
        <taxon>Embryophyta</taxon>
        <taxon>Tracheophyta</taxon>
        <taxon>Spermatophyta</taxon>
        <taxon>Magnoliopsida</taxon>
        <taxon>Liliopsida</taxon>
        <taxon>Asparagales</taxon>
        <taxon>Orchidaceae</taxon>
        <taxon>Epidendroideae</taxon>
        <taxon>Malaxideae</taxon>
        <taxon>Dendrobiinae</taxon>
        <taxon>Dendrobium</taxon>
    </lineage>
</organism>
<dbReference type="GO" id="GO:0004523">
    <property type="term" value="F:RNA-DNA hybrid ribonuclease activity"/>
    <property type="evidence" value="ECO:0007669"/>
    <property type="project" value="InterPro"/>
</dbReference>
<reference evidence="2" key="1">
    <citation type="journal article" date="2022" name="Front. Genet.">
        <title>Chromosome-Scale Assembly of the Dendrobium nobile Genome Provides Insights Into the Molecular Mechanism of the Biosynthesis of the Medicinal Active Ingredient of Dendrobium.</title>
        <authorList>
            <person name="Xu Q."/>
            <person name="Niu S.-C."/>
            <person name="Li K.-L."/>
            <person name="Zheng P.-J."/>
            <person name="Zhang X.-J."/>
            <person name="Jia Y."/>
            <person name="Liu Y."/>
            <person name="Niu Y.-X."/>
            <person name="Yu L.-H."/>
            <person name="Chen D.-F."/>
            <person name="Zhang G.-Q."/>
        </authorList>
    </citation>
    <scope>NUCLEOTIDE SEQUENCE</scope>
    <source>
        <tissue evidence="2">Leaf</tissue>
    </source>
</reference>
<dbReference type="Proteomes" id="UP000829196">
    <property type="component" value="Unassembled WGS sequence"/>
</dbReference>
<evidence type="ECO:0000313" key="3">
    <source>
        <dbReference type="Proteomes" id="UP000829196"/>
    </source>
</evidence>
<dbReference type="InterPro" id="IPR044730">
    <property type="entry name" value="RNase_H-like_dom_plant"/>
</dbReference>
<feature type="domain" description="RNase H type-1" evidence="1">
    <location>
        <begin position="113"/>
        <end position="196"/>
    </location>
</feature>
<evidence type="ECO:0000259" key="1">
    <source>
        <dbReference type="Pfam" id="PF13456"/>
    </source>
</evidence>
<dbReference type="InterPro" id="IPR053151">
    <property type="entry name" value="RNase_H-like"/>
</dbReference>
<dbReference type="InterPro" id="IPR036397">
    <property type="entry name" value="RNaseH_sf"/>
</dbReference>
<dbReference type="Gene3D" id="3.30.420.10">
    <property type="entry name" value="Ribonuclease H-like superfamily/Ribonuclease H"/>
    <property type="match status" value="1"/>
</dbReference>
<sequence>MLFNDEGHFPNWIKFIVDAMVRDYRCSMDKYKFTFLNASRIHHSNVYRSLASWICSNAVKHGKSASSVPVSATNVLYVAINNANPVIDSWGANLPREFQNSWHPPPQDWIKINVDASLMSSYMAGIGACFRDHKGRLLIAFGEKRTHWDIAHLEMEAIMILRRFIQPWMLEYKGVIIEGDNINVIKFIKDSLNKNKWQKSDRVEEDFMFLTDFNKSRTRGYIAPT</sequence>
<protein>
    <recommendedName>
        <fullName evidence="1">RNase H type-1 domain-containing protein</fullName>
    </recommendedName>
</protein>
<dbReference type="InterPro" id="IPR002156">
    <property type="entry name" value="RNaseH_domain"/>
</dbReference>
<keyword evidence="3" id="KW-1185">Reference proteome</keyword>
<proteinExistence type="predicted"/>
<dbReference type="SMR" id="A0A8T3AUW4"/>
<dbReference type="GO" id="GO:0003676">
    <property type="term" value="F:nucleic acid binding"/>
    <property type="evidence" value="ECO:0007669"/>
    <property type="project" value="InterPro"/>
</dbReference>
<name>A0A8T3AUW4_DENNO</name>
<dbReference type="PANTHER" id="PTHR47723">
    <property type="entry name" value="OS05G0353850 PROTEIN"/>
    <property type="match status" value="1"/>
</dbReference>
<evidence type="ECO:0000313" key="2">
    <source>
        <dbReference type="EMBL" id="KAI0499512.1"/>
    </source>
</evidence>
<accession>A0A8T3AUW4</accession>
<dbReference type="CDD" id="cd06222">
    <property type="entry name" value="RNase_H_like"/>
    <property type="match status" value="1"/>
</dbReference>
<dbReference type="AlphaFoldDB" id="A0A8T3AUW4"/>